<comment type="caution">
    <text evidence="3">The sequence shown here is derived from an EMBL/GenBank/DDBJ whole genome shotgun (WGS) entry which is preliminary data.</text>
</comment>
<keyword evidence="2" id="KW-1133">Transmembrane helix</keyword>
<keyword evidence="2" id="KW-0472">Membrane</keyword>
<proteinExistence type="predicted"/>
<evidence type="ECO:0000313" key="4">
    <source>
        <dbReference type="Proteomes" id="UP001527866"/>
    </source>
</evidence>
<protein>
    <recommendedName>
        <fullName evidence="5">DUF3558 domain-containing protein</fullName>
    </recommendedName>
</protein>
<feature type="compositionally biased region" description="Pro residues" evidence="1">
    <location>
        <begin position="1"/>
        <end position="27"/>
    </location>
</feature>
<sequence length="243" mass="25535">MTHPPPPPPYGPPGPPGPPAPPMPPPARTGVVVGITVAVTLVVAGSLTAAGVYAYDRLSTSGPRTAPGLPADPCGAIGEDVLRGLDAEPESQSTMRYETLCSWKAEVDGREADLTARWLVPYTESDSELTERYGDEEAPRDADAAYEQRIEQASEPDPYAPEEAEAETEERDLGLGEESVLILADIDDGFDYTDGSEQRATVIVRDGDVVGTLVLAFPDDAEPVDIDEAEDLLGDAAAAAFGG</sequence>
<evidence type="ECO:0000256" key="1">
    <source>
        <dbReference type="SAM" id="MobiDB-lite"/>
    </source>
</evidence>
<keyword evidence="4" id="KW-1185">Reference proteome</keyword>
<feature type="region of interest" description="Disordered" evidence="1">
    <location>
        <begin position="149"/>
        <end position="173"/>
    </location>
</feature>
<accession>A0ABT4TX54</accession>
<dbReference type="Proteomes" id="UP001527866">
    <property type="component" value="Unassembled WGS sequence"/>
</dbReference>
<feature type="region of interest" description="Disordered" evidence="1">
    <location>
        <begin position="1"/>
        <end position="29"/>
    </location>
</feature>
<gene>
    <name evidence="3" type="ORF">O4J56_01395</name>
</gene>
<dbReference type="EMBL" id="JAQFWQ010000002">
    <property type="protein sequence ID" value="MDA2809279.1"/>
    <property type="molecule type" value="Genomic_DNA"/>
</dbReference>
<dbReference type="RefSeq" id="WP_270683192.1">
    <property type="nucleotide sequence ID" value="NZ_JAQFWQ010000002.1"/>
</dbReference>
<evidence type="ECO:0000256" key="2">
    <source>
        <dbReference type="SAM" id="Phobius"/>
    </source>
</evidence>
<feature type="compositionally biased region" description="Acidic residues" evidence="1">
    <location>
        <begin position="160"/>
        <end position="170"/>
    </location>
</feature>
<name>A0ABT4TX54_9ACTN</name>
<evidence type="ECO:0000313" key="3">
    <source>
        <dbReference type="EMBL" id="MDA2809279.1"/>
    </source>
</evidence>
<organism evidence="3 4">
    <name type="scientific">Nocardiopsis endophytica</name>
    <dbReference type="NCBI Taxonomy" id="3018445"/>
    <lineage>
        <taxon>Bacteria</taxon>
        <taxon>Bacillati</taxon>
        <taxon>Actinomycetota</taxon>
        <taxon>Actinomycetes</taxon>
        <taxon>Streptosporangiales</taxon>
        <taxon>Nocardiopsidaceae</taxon>
        <taxon>Nocardiopsis</taxon>
    </lineage>
</organism>
<feature type="transmembrane region" description="Helical" evidence="2">
    <location>
        <begin position="31"/>
        <end position="55"/>
    </location>
</feature>
<reference evidence="3 4" key="1">
    <citation type="submission" date="2023-01" db="EMBL/GenBank/DDBJ databases">
        <title>Draft genome sequence of Nocardiopsis sp. RSe5-2 isolated from halophytes.</title>
        <authorList>
            <person name="Duangmal K."/>
            <person name="Chantavorakit T."/>
        </authorList>
    </citation>
    <scope>NUCLEOTIDE SEQUENCE [LARGE SCALE GENOMIC DNA]</scope>
    <source>
        <strain evidence="3 4">RSe5-2</strain>
    </source>
</reference>
<evidence type="ECO:0008006" key="5">
    <source>
        <dbReference type="Google" id="ProtNLM"/>
    </source>
</evidence>
<keyword evidence="2" id="KW-0812">Transmembrane</keyword>